<protein>
    <submittedName>
        <fullName evidence="2">Uncharacterized protein</fullName>
    </submittedName>
</protein>
<evidence type="ECO:0000256" key="1">
    <source>
        <dbReference type="SAM" id="Phobius"/>
    </source>
</evidence>
<reference evidence="3" key="1">
    <citation type="submission" date="2016-04" db="EMBL/GenBank/DDBJ databases">
        <title>Cephalotus genome sequencing.</title>
        <authorList>
            <person name="Fukushima K."/>
            <person name="Hasebe M."/>
            <person name="Fang X."/>
        </authorList>
    </citation>
    <scope>NUCLEOTIDE SEQUENCE [LARGE SCALE GENOMIC DNA]</scope>
    <source>
        <strain evidence="3">cv. St1</strain>
    </source>
</reference>
<accession>A0A1Q3C803</accession>
<name>A0A1Q3C803_CEPFO</name>
<keyword evidence="1" id="KW-1133">Transmembrane helix</keyword>
<gene>
    <name evidence="2" type="ORF">CFOL_v3_19900</name>
</gene>
<sequence length="128" mass="14993">MARSLAHIIRPPFNLQCLIFFFMYTYINWLEDCHFPISFIVPNFSSIKALFFFCELQPICRKTPMALDGSSRFLHSHIWINIASKGIWSSFSPCYSRTILILQDSQLFINFFEKFKLSFTSSSSLLVK</sequence>
<comment type="caution">
    <text evidence="2">The sequence shown here is derived from an EMBL/GenBank/DDBJ whole genome shotgun (WGS) entry which is preliminary data.</text>
</comment>
<keyword evidence="1" id="KW-0812">Transmembrane</keyword>
<keyword evidence="1" id="KW-0472">Membrane</keyword>
<dbReference type="AlphaFoldDB" id="A0A1Q3C803"/>
<dbReference type="EMBL" id="BDDD01001488">
    <property type="protein sequence ID" value="GAV76426.1"/>
    <property type="molecule type" value="Genomic_DNA"/>
</dbReference>
<feature type="transmembrane region" description="Helical" evidence="1">
    <location>
        <begin position="12"/>
        <end position="29"/>
    </location>
</feature>
<evidence type="ECO:0000313" key="2">
    <source>
        <dbReference type="EMBL" id="GAV76426.1"/>
    </source>
</evidence>
<organism evidence="2 3">
    <name type="scientific">Cephalotus follicularis</name>
    <name type="common">Albany pitcher plant</name>
    <dbReference type="NCBI Taxonomy" id="3775"/>
    <lineage>
        <taxon>Eukaryota</taxon>
        <taxon>Viridiplantae</taxon>
        <taxon>Streptophyta</taxon>
        <taxon>Embryophyta</taxon>
        <taxon>Tracheophyta</taxon>
        <taxon>Spermatophyta</taxon>
        <taxon>Magnoliopsida</taxon>
        <taxon>eudicotyledons</taxon>
        <taxon>Gunneridae</taxon>
        <taxon>Pentapetalae</taxon>
        <taxon>rosids</taxon>
        <taxon>fabids</taxon>
        <taxon>Oxalidales</taxon>
        <taxon>Cephalotaceae</taxon>
        <taxon>Cephalotus</taxon>
    </lineage>
</organism>
<proteinExistence type="predicted"/>
<dbReference type="InParanoid" id="A0A1Q3C803"/>
<keyword evidence="3" id="KW-1185">Reference proteome</keyword>
<dbReference type="Proteomes" id="UP000187406">
    <property type="component" value="Unassembled WGS sequence"/>
</dbReference>
<evidence type="ECO:0000313" key="3">
    <source>
        <dbReference type="Proteomes" id="UP000187406"/>
    </source>
</evidence>